<sequence length="273" mass="29746">MTTTTPRTQQTVPKKSQAEILFRFVGWEFWRNFRMLDATFFVVILPAAMYLMFGVGMDQGEMPAGYGNVSAYVMTSMAVYGAVIATTAMAGSAAVERNMGWGRQLNLTGLTEANYVLGKMLMALLMAVSPILIVYVVGAFTGAEFDSLGHWFSSAALCLVVAIPFSLYGLAFALLFRSETAVSAASGFLVIFGFFGNLFIPLGGVLLDIARFTPLYGPAMLARWPQSEGMLIPMEAGTEIAFESMWVLFANVGAWTAIFGIICLMATRRRTSR</sequence>
<gene>
    <name evidence="2" type="ORF">GCM10009720_27740</name>
</gene>
<feature type="transmembrane region" description="Helical" evidence="1">
    <location>
        <begin position="69"/>
        <end position="95"/>
    </location>
</feature>
<comment type="caution">
    <text evidence="2">The sequence shown here is derived from an EMBL/GenBank/DDBJ whole genome shotgun (WGS) entry which is preliminary data.</text>
</comment>
<feature type="transmembrane region" description="Helical" evidence="1">
    <location>
        <begin position="38"/>
        <end position="57"/>
    </location>
</feature>
<accession>A0ABN2V3D4</accession>
<evidence type="ECO:0000313" key="3">
    <source>
        <dbReference type="Proteomes" id="UP001501461"/>
    </source>
</evidence>
<protein>
    <submittedName>
        <fullName evidence="2">ABC transporter permease</fullName>
    </submittedName>
</protein>
<keyword evidence="1" id="KW-0472">Membrane</keyword>
<dbReference type="RefSeq" id="WP_343959797.1">
    <property type="nucleotide sequence ID" value="NZ_BAAAMN010000061.1"/>
</dbReference>
<feature type="transmembrane region" description="Helical" evidence="1">
    <location>
        <begin position="188"/>
        <end position="210"/>
    </location>
</feature>
<reference evidence="2 3" key="1">
    <citation type="journal article" date="2019" name="Int. J. Syst. Evol. Microbiol.">
        <title>The Global Catalogue of Microorganisms (GCM) 10K type strain sequencing project: providing services to taxonomists for standard genome sequencing and annotation.</title>
        <authorList>
            <consortium name="The Broad Institute Genomics Platform"/>
            <consortium name="The Broad Institute Genome Sequencing Center for Infectious Disease"/>
            <person name="Wu L."/>
            <person name="Ma J."/>
        </authorList>
    </citation>
    <scope>NUCLEOTIDE SEQUENCE [LARGE SCALE GENOMIC DNA]</scope>
    <source>
        <strain evidence="2 3">JCM 13595</strain>
    </source>
</reference>
<proteinExistence type="predicted"/>
<evidence type="ECO:0000256" key="1">
    <source>
        <dbReference type="SAM" id="Phobius"/>
    </source>
</evidence>
<keyword evidence="3" id="KW-1185">Reference proteome</keyword>
<feature type="transmembrane region" description="Helical" evidence="1">
    <location>
        <begin position="116"/>
        <end position="140"/>
    </location>
</feature>
<keyword evidence="1" id="KW-1133">Transmembrane helix</keyword>
<dbReference type="Proteomes" id="UP001501461">
    <property type="component" value="Unassembled WGS sequence"/>
</dbReference>
<keyword evidence="1" id="KW-0812">Transmembrane</keyword>
<name>A0ABN2V3D4_9MICC</name>
<dbReference type="EMBL" id="BAAAMN010000061">
    <property type="protein sequence ID" value="GAA2045319.1"/>
    <property type="molecule type" value="Genomic_DNA"/>
</dbReference>
<feature type="transmembrane region" description="Helical" evidence="1">
    <location>
        <begin position="245"/>
        <end position="267"/>
    </location>
</feature>
<organism evidence="2 3">
    <name type="scientific">Yaniella flava</name>
    <dbReference type="NCBI Taxonomy" id="287930"/>
    <lineage>
        <taxon>Bacteria</taxon>
        <taxon>Bacillati</taxon>
        <taxon>Actinomycetota</taxon>
        <taxon>Actinomycetes</taxon>
        <taxon>Micrococcales</taxon>
        <taxon>Micrococcaceae</taxon>
        <taxon>Yaniella</taxon>
    </lineage>
</organism>
<feature type="transmembrane region" description="Helical" evidence="1">
    <location>
        <begin position="152"/>
        <end position="176"/>
    </location>
</feature>
<evidence type="ECO:0000313" key="2">
    <source>
        <dbReference type="EMBL" id="GAA2045319.1"/>
    </source>
</evidence>